<organism evidence="11 12">
    <name type="scientific">Rhodococcus chondri</name>
    <dbReference type="NCBI Taxonomy" id="3065941"/>
    <lineage>
        <taxon>Bacteria</taxon>
        <taxon>Bacillati</taxon>
        <taxon>Actinomycetota</taxon>
        <taxon>Actinomycetes</taxon>
        <taxon>Mycobacteriales</taxon>
        <taxon>Nocardiaceae</taxon>
        <taxon>Rhodococcus</taxon>
    </lineage>
</organism>
<evidence type="ECO:0000256" key="5">
    <source>
        <dbReference type="ARBA" id="ARBA00022917"/>
    </source>
</evidence>
<dbReference type="NCBIfam" id="TIGR00233">
    <property type="entry name" value="trpS"/>
    <property type="match status" value="1"/>
</dbReference>
<evidence type="ECO:0000256" key="7">
    <source>
        <dbReference type="ARBA" id="ARBA00049929"/>
    </source>
</evidence>
<feature type="binding site" evidence="8">
    <location>
        <begin position="36"/>
        <end position="37"/>
    </location>
    <ligand>
        <name>ATP</name>
        <dbReference type="ChEBI" id="CHEBI:30616"/>
    </ligand>
</feature>
<dbReference type="CDD" id="cd00806">
    <property type="entry name" value="TrpRS_core"/>
    <property type="match status" value="1"/>
</dbReference>
<dbReference type="InterPro" id="IPR024109">
    <property type="entry name" value="Trp-tRNA-ligase_bac-type"/>
</dbReference>
<dbReference type="InterPro" id="IPR002306">
    <property type="entry name" value="Trp-tRNA-ligase"/>
</dbReference>
<protein>
    <recommendedName>
        <fullName evidence="8">Tryptophan--tRNA ligase</fullName>
        <ecNumber evidence="8">6.1.1.2</ecNumber>
    </recommendedName>
    <alternativeName>
        <fullName evidence="8">Tryptophanyl-tRNA synthetase</fullName>
        <shortName evidence="8">TrpRS</shortName>
    </alternativeName>
</protein>
<dbReference type="EC" id="6.1.1.2" evidence="8"/>
<evidence type="ECO:0000256" key="6">
    <source>
        <dbReference type="ARBA" id="ARBA00023146"/>
    </source>
</evidence>
<dbReference type="PROSITE" id="PS00178">
    <property type="entry name" value="AA_TRNA_LIGASE_I"/>
    <property type="match status" value="1"/>
</dbReference>
<comment type="subunit">
    <text evidence="8">Homodimer.</text>
</comment>
<proteinExistence type="inferred from homology"/>
<feature type="binding site" evidence="8">
    <location>
        <begin position="27"/>
        <end position="29"/>
    </location>
    <ligand>
        <name>ATP</name>
        <dbReference type="ChEBI" id="CHEBI:30616"/>
    </ligand>
</feature>
<sequence>MSSTAEQNTTAQDPRPVARPRVLSGIQPTSDSFHLGNFLGALQQWVGLQDEFDAYYFIPDLHAITVPHVPKELRARTLRSAAQLLAIGIDPERSVLFVQSQVPEHAELSWVLNCITGFGEAGRMTQFKDKSAKQGSEHATVGLFTYPVLMAADILLYRAQRVPVGEDQRQHLELTRDLAQRFNKRFGKSFVVPEPHIVKGTSKIYDLQDPTAKMSKSAATPAGLINLLDDPKVSAKKIKSAVTDNEREIRYDPENKAGVSNLLTIQSALSGRSIDELVAGYEGKGYGDLKNDTAEVLAEFVTPLRAKVDEFLGDEAELLRILSNGADRAREVASRTLAQVYDKVGFLPRK</sequence>
<dbReference type="InterPro" id="IPR002305">
    <property type="entry name" value="aa-tRNA-synth_Ic"/>
</dbReference>
<feature type="binding site" evidence="8">
    <location>
        <position position="204"/>
    </location>
    <ligand>
        <name>ATP</name>
        <dbReference type="ChEBI" id="CHEBI:30616"/>
    </ligand>
</feature>
<keyword evidence="2 8" id="KW-0436">Ligase</keyword>
<dbReference type="Pfam" id="PF00579">
    <property type="entry name" value="tRNA-synt_1b"/>
    <property type="match status" value="1"/>
</dbReference>
<keyword evidence="8" id="KW-0963">Cytoplasm</keyword>
<comment type="catalytic activity">
    <reaction evidence="7 8">
        <text>tRNA(Trp) + L-tryptophan + ATP = L-tryptophyl-tRNA(Trp) + AMP + diphosphate + H(+)</text>
        <dbReference type="Rhea" id="RHEA:24080"/>
        <dbReference type="Rhea" id="RHEA-COMP:9671"/>
        <dbReference type="Rhea" id="RHEA-COMP:9705"/>
        <dbReference type="ChEBI" id="CHEBI:15378"/>
        <dbReference type="ChEBI" id="CHEBI:30616"/>
        <dbReference type="ChEBI" id="CHEBI:33019"/>
        <dbReference type="ChEBI" id="CHEBI:57912"/>
        <dbReference type="ChEBI" id="CHEBI:78442"/>
        <dbReference type="ChEBI" id="CHEBI:78535"/>
        <dbReference type="ChEBI" id="CHEBI:456215"/>
        <dbReference type="EC" id="6.1.1.2"/>
    </reaction>
</comment>
<comment type="caution">
    <text evidence="8">Lacks conserved residue(s) required for the propagation of feature annotation.</text>
</comment>
<keyword evidence="6 8" id="KW-0030">Aminoacyl-tRNA synthetase</keyword>
<keyword evidence="3 8" id="KW-0547">Nucleotide-binding</keyword>
<dbReference type="InterPro" id="IPR050203">
    <property type="entry name" value="Trp-tRNA_synthetase"/>
</dbReference>
<evidence type="ECO:0000256" key="4">
    <source>
        <dbReference type="ARBA" id="ARBA00022840"/>
    </source>
</evidence>
<dbReference type="SUPFAM" id="SSF52374">
    <property type="entry name" value="Nucleotidylyl transferase"/>
    <property type="match status" value="1"/>
</dbReference>
<feature type="binding site" evidence="8">
    <location>
        <begin position="165"/>
        <end position="167"/>
    </location>
    <ligand>
        <name>ATP</name>
        <dbReference type="ChEBI" id="CHEBI:30616"/>
    </ligand>
</feature>
<keyword evidence="12" id="KW-1185">Reference proteome</keyword>
<name>A0ABU7JVV2_9NOCA</name>
<dbReference type="PRINTS" id="PR01039">
    <property type="entry name" value="TRNASYNTHTRP"/>
</dbReference>
<keyword evidence="4 8" id="KW-0067">ATP-binding</keyword>
<feature type="binding site" evidence="8">
    <location>
        <position position="153"/>
    </location>
    <ligand>
        <name>L-tryptophan</name>
        <dbReference type="ChEBI" id="CHEBI:57912"/>
    </ligand>
</feature>
<dbReference type="EMBL" id="JAUZMZ010000124">
    <property type="protein sequence ID" value="MEE2034163.1"/>
    <property type="molecule type" value="Genomic_DNA"/>
</dbReference>
<dbReference type="Proteomes" id="UP001331936">
    <property type="component" value="Unassembled WGS sequence"/>
</dbReference>
<dbReference type="PANTHER" id="PTHR43766">
    <property type="entry name" value="TRYPTOPHAN--TRNA LIGASE, MITOCHONDRIAL"/>
    <property type="match status" value="1"/>
</dbReference>
<dbReference type="PANTHER" id="PTHR43766:SF1">
    <property type="entry name" value="TRYPTOPHAN--TRNA LIGASE, MITOCHONDRIAL"/>
    <property type="match status" value="1"/>
</dbReference>
<keyword evidence="5 8" id="KW-0648">Protein biosynthesis</keyword>
<feature type="short sequence motif" description="'KMSKS' region" evidence="8">
    <location>
        <begin position="213"/>
        <end position="217"/>
    </location>
</feature>
<evidence type="ECO:0000313" key="12">
    <source>
        <dbReference type="Proteomes" id="UP001331936"/>
    </source>
</evidence>
<evidence type="ECO:0000256" key="2">
    <source>
        <dbReference type="ARBA" id="ARBA00022598"/>
    </source>
</evidence>
<dbReference type="RefSeq" id="WP_330153536.1">
    <property type="nucleotide sequence ID" value="NZ_JAUZMZ010000124.1"/>
</dbReference>
<comment type="similarity">
    <text evidence="1 8 9">Belongs to the class-I aminoacyl-tRNA synthetase family.</text>
</comment>
<comment type="caution">
    <text evidence="11">The sequence shown here is derived from an EMBL/GenBank/DDBJ whole genome shotgun (WGS) entry which is preliminary data.</text>
</comment>
<evidence type="ECO:0000256" key="3">
    <source>
        <dbReference type="ARBA" id="ARBA00022741"/>
    </source>
</evidence>
<evidence type="ECO:0000256" key="9">
    <source>
        <dbReference type="RuleBase" id="RU363036"/>
    </source>
</evidence>
<evidence type="ECO:0000313" key="11">
    <source>
        <dbReference type="EMBL" id="MEE2034163.1"/>
    </source>
</evidence>
<comment type="subcellular location">
    <subcellularLocation>
        <location evidence="8">Cytoplasm</location>
    </subcellularLocation>
</comment>
<dbReference type="GO" id="GO:0004830">
    <property type="term" value="F:tryptophan-tRNA ligase activity"/>
    <property type="evidence" value="ECO:0007669"/>
    <property type="project" value="UniProtKB-EC"/>
</dbReference>
<reference evidence="11 12" key="1">
    <citation type="submission" date="2023-08" db="EMBL/GenBank/DDBJ databases">
        <authorList>
            <person name="Girao M."/>
            <person name="Carvalho M.F."/>
        </authorList>
    </citation>
    <scope>NUCLEOTIDE SEQUENCE [LARGE SCALE GENOMIC DNA]</scope>
    <source>
        <strain evidence="11 12">CC-R104</strain>
    </source>
</reference>
<dbReference type="InterPro" id="IPR014729">
    <property type="entry name" value="Rossmann-like_a/b/a_fold"/>
</dbReference>
<evidence type="ECO:0000256" key="1">
    <source>
        <dbReference type="ARBA" id="ARBA00005594"/>
    </source>
</evidence>
<evidence type="ECO:0000256" key="8">
    <source>
        <dbReference type="HAMAP-Rule" id="MF_00140"/>
    </source>
</evidence>
<comment type="function">
    <text evidence="8">Catalyzes the attachment of tryptophan to tRNA(Trp).</text>
</comment>
<dbReference type="Gene3D" id="1.10.240.10">
    <property type="entry name" value="Tyrosyl-Transfer RNA Synthetase"/>
    <property type="match status" value="1"/>
</dbReference>
<feature type="compositionally biased region" description="Polar residues" evidence="10">
    <location>
        <begin position="1"/>
        <end position="12"/>
    </location>
</feature>
<feature type="binding site" evidence="8">
    <location>
        <begin position="213"/>
        <end position="217"/>
    </location>
    <ligand>
        <name>ATP</name>
        <dbReference type="ChEBI" id="CHEBI:30616"/>
    </ligand>
</feature>
<gene>
    <name evidence="8 11" type="primary">trpS</name>
    <name evidence="11" type="ORF">Q8814_18940</name>
</gene>
<dbReference type="HAMAP" id="MF_00140_B">
    <property type="entry name" value="Trp_tRNA_synth_B"/>
    <property type="match status" value="1"/>
</dbReference>
<feature type="region of interest" description="Disordered" evidence="10">
    <location>
        <begin position="1"/>
        <end position="21"/>
    </location>
</feature>
<dbReference type="Gene3D" id="3.40.50.620">
    <property type="entry name" value="HUPs"/>
    <property type="match status" value="1"/>
</dbReference>
<evidence type="ECO:0000256" key="10">
    <source>
        <dbReference type="SAM" id="MobiDB-lite"/>
    </source>
</evidence>
<dbReference type="InterPro" id="IPR001412">
    <property type="entry name" value="aa-tRNA-synth_I_CS"/>
</dbReference>
<accession>A0ABU7JVV2</accession>